<proteinExistence type="predicted"/>
<dbReference type="PROSITE" id="PS51257">
    <property type="entry name" value="PROKAR_LIPOPROTEIN"/>
    <property type="match status" value="1"/>
</dbReference>
<evidence type="ECO:0000259" key="1">
    <source>
        <dbReference type="Pfam" id="PF03886"/>
    </source>
</evidence>
<feature type="domain" description="ABC-type transport auxiliary lipoprotein component" evidence="1">
    <location>
        <begin position="27"/>
        <end position="186"/>
    </location>
</feature>
<keyword evidence="3" id="KW-1185">Reference proteome</keyword>
<organism evidence="2 3">
    <name type="scientific">Robbsia andropogonis</name>
    <dbReference type="NCBI Taxonomy" id="28092"/>
    <lineage>
        <taxon>Bacteria</taxon>
        <taxon>Pseudomonadati</taxon>
        <taxon>Pseudomonadota</taxon>
        <taxon>Betaproteobacteria</taxon>
        <taxon>Burkholderiales</taxon>
        <taxon>Burkholderiaceae</taxon>
        <taxon>Robbsia</taxon>
    </lineage>
</organism>
<accession>A0A0F5K0L9</accession>
<evidence type="ECO:0000313" key="3">
    <source>
        <dbReference type="Proteomes" id="UP000033618"/>
    </source>
</evidence>
<dbReference type="OrthoDB" id="1494661at2"/>
<dbReference type="InterPro" id="IPR005586">
    <property type="entry name" value="ABC_trans_aux"/>
</dbReference>
<dbReference type="SUPFAM" id="SSF159594">
    <property type="entry name" value="XCC0632-like"/>
    <property type="match status" value="1"/>
</dbReference>
<protein>
    <recommendedName>
        <fullName evidence="1">ABC-type transport auxiliary lipoprotein component domain-containing protein</fullName>
    </recommendedName>
</protein>
<gene>
    <name evidence="2" type="ORF">WM40_09970</name>
</gene>
<evidence type="ECO:0000313" key="2">
    <source>
        <dbReference type="EMBL" id="KKB63656.1"/>
    </source>
</evidence>
<reference evidence="2 3" key="1">
    <citation type="submission" date="2015-03" db="EMBL/GenBank/DDBJ databases">
        <title>Draft Genome Sequence of Burkholderia andropogonis type strain ICMP2807, isolated from Sorghum bicolor.</title>
        <authorList>
            <person name="Lopes-Santos L."/>
            <person name="Castro D.B."/>
            <person name="Ottoboni L.M."/>
            <person name="Park D."/>
            <person name="Weirc B.S."/>
            <person name="Destefano S.A."/>
        </authorList>
    </citation>
    <scope>NUCLEOTIDE SEQUENCE [LARGE SCALE GENOMIC DNA]</scope>
    <source>
        <strain evidence="2 3">ICMP2807</strain>
    </source>
</reference>
<dbReference type="Proteomes" id="UP000033618">
    <property type="component" value="Unassembled WGS sequence"/>
</dbReference>
<dbReference type="Gene3D" id="3.40.50.10610">
    <property type="entry name" value="ABC-type transport auxiliary lipoprotein component"/>
    <property type="match status" value="1"/>
</dbReference>
<sequence length="203" mass="21624">MKSFATVAITTFSFALSGCAWFGPSSYTLITPMASTANAAKTADFALNVLPVGIPPQLDSRNIVVRRGSTQTEVLTSKHWTTPFGDEVRTAISLQLANELHAQDIMGLQTSAWSRVVDVKLQIRRFDSWPGQSVAINAAWSATLTKDGGNNPVLICSETISQPAPGGLSTIVGAQQAAVQTLARKMSAEIQAWITSGRNDCAN</sequence>
<dbReference type="RefSeq" id="WP_046152787.1">
    <property type="nucleotide sequence ID" value="NZ_CADFGU010000011.1"/>
</dbReference>
<dbReference type="STRING" id="28092.WM40_09970"/>
<dbReference type="PATRIC" id="fig|28092.6.peg.2353"/>
<dbReference type="EMBL" id="LAQU01000008">
    <property type="protein sequence ID" value="KKB63656.1"/>
    <property type="molecule type" value="Genomic_DNA"/>
</dbReference>
<dbReference type="Pfam" id="PF03886">
    <property type="entry name" value="ABC_trans_aux"/>
    <property type="match status" value="1"/>
</dbReference>
<dbReference type="AlphaFoldDB" id="A0A0F5K0L9"/>
<name>A0A0F5K0L9_9BURK</name>
<comment type="caution">
    <text evidence="2">The sequence shown here is derived from an EMBL/GenBank/DDBJ whole genome shotgun (WGS) entry which is preliminary data.</text>
</comment>